<reference evidence="1 2" key="1">
    <citation type="submission" date="2018-05" db="EMBL/GenBank/DDBJ databases">
        <title>Genome sequencing and assembly of the regulated plant pathogen Lachnellula willkommii and related sister species for the development of diagnostic species identification markers.</title>
        <authorList>
            <person name="Giroux E."/>
            <person name="Bilodeau G."/>
        </authorList>
    </citation>
    <scope>NUCLEOTIDE SEQUENCE [LARGE SCALE GENOMIC DNA]</scope>
    <source>
        <strain evidence="1 2">CBS 172.35</strain>
    </source>
</reference>
<protein>
    <recommendedName>
        <fullName evidence="3">Heterokaryon incompatibility domain-containing protein</fullName>
    </recommendedName>
</protein>
<evidence type="ECO:0008006" key="3">
    <source>
        <dbReference type="Google" id="ProtNLM"/>
    </source>
</evidence>
<dbReference type="Proteomes" id="UP000315522">
    <property type="component" value="Unassembled WGS sequence"/>
</dbReference>
<dbReference type="PANTHER" id="PTHR33112:SF16">
    <property type="entry name" value="HETEROKARYON INCOMPATIBILITY DOMAIN-CONTAINING PROTEIN"/>
    <property type="match status" value="1"/>
</dbReference>
<keyword evidence="2" id="KW-1185">Reference proteome</keyword>
<evidence type="ECO:0000313" key="2">
    <source>
        <dbReference type="Proteomes" id="UP000315522"/>
    </source>
</evidence>
<dbReference type="PANTHER" id="PTHR33112">
    <property type="entry name" value="DOMAIN PROTEIN, PUTATIVE-RELATED"/>
    <property type="match status" value="1"/>
</dbReference>
<organism evidence="1 2">
    <name type="scientific">Lachnellula willkommii</name>
    <dbReference type="NCBI Taxonomy" id="215461"/>
    <lineage>
        <taxon>Eukaryota</taxon>
        <taxon>Fungi</taxon>
        <taxon>Dikarya</taxon>
        <taxon>Ascomycota</taxon>
        <taxon>Pezizomycotina</taxon>
        <taxon>Leotiomycetes</taxon>
        <taxon>Helotiales</taxon>
        <taxon>Lachnaceae</taxon>
        <taxon>Lachnellula</taxon>
    </lineage>
</organism>
<accession>A0A559MEQ9</accession>
<evidence type="ECO:0000313" key="1">
    <source>
        <dbReference type="EMBL" id="TVY91388.1"/>
    </source>
</evidence>
<name>A0A559MEQ9_9HELO</name>
<sequence>MSMYAQKFKYQGRYSSRRITYRQGLLALVASAEAGCDLCFAFINGLQYNPDCHARIAQSLQEWTNTAEDTTLPWGSLALYWDGSSAAPFKLCLEFGEPDSTHDLILIKQGAPGRPIFQTSDVCFTKFVSEASPISSDRRIGSSKQGYIKNWATIVREYSSRKLTFKKDKLIALAGIAAAIQDQTRDKYYAGMWGRNLEWQLSWYLPDQPALQRTTPPRAPTWSWACFDQRVWHSNWGEPDETFESRLQIRILNIESLTARGSPFGDMPMIKLWLACPPLLMGIPWDVDFSEKYEGTRRLYFDCIEDVAASDIHVLNLDDELGLLLRPTRRCPGEYQRVGFLYSYSDPDVLLREVAENRSFHAQENAYVPSWDHQFENHPRVIVLI</sequence>
<dbReference type="EMBL" id="QGML01000562">
    <property type="protein sequence ID" value="TVY91388.1"/>
    <property type="molecule type" value="Genomic_DNA"/>
</dbReference>
<comment type="caution">
    <text evidence="1">The sequence shown here is derived from an EMBL/GenBank/DDBJ whole genome shotgun (WGS) entry which is preliminary data.</text>
</comment>
<dbReference type="AlphaFoldDB" id="A0A559MEQ9"/>
<proteinExistence type="predicted"/>
<gene>
    <name evidence="1" type="ORF">LAWI1_G004675</name>
</gene>